<gene>
    <name evidence="2" type="ORF">FNV43_RR25719</name>
</gene>
<keyword evidence="3" id="KW-1185">Reference proteome</keyword>
<dbReference type="AlphaFoldDB" id="A0A8K0GLT5"/>
<keyword evidence="1" id="KW-0812">Transmembrane</keyword>
<proteinExistence type="predicted"/>
<dbReference type="Proteomes" id="UP000796880">
    <property type="component" value="Unassembled WGS sequence"/>
</dbReference>
<keyword evidence="1" id="KW-0472">Membrane</keyword>
<accession>A0A8K0GLT5</accession>
<feature type="transmembrane region" description="Helical" evidence="1">
    <location>
        <begin position="7"/>
        <end position="25"/>
    </location>
</feature>
<organism evidence="2 3">
    <name type="scientific">Rhamnella rubrinervis</name>
    <dbReference type="NCBI Taxonomy" id="2594499"/>
    <lineage>
        <taxon>Eukaryota</taxon>
        <taxon>Viridiplantae</taxon>
        <taxon>Streptophyta</taxon>
        <taxon>Embryophyta</taxon>
        <taxon>Tracheophyta</taxon>
        <taxon>Spermatophyta</taxon>
        <taxon>Magnoliopsida</taxon>
        <taxon>eudicotyledons</taxon>
        <taxon>Gunneridae</taxon>
        <taxon>Pentapetalae</taxon>
        <taxon>rosids</taxon>
        <taxon>fabids</taxon>
        <taxon>Rosales</taxon>
        <taxon>Rhamnaceae</taxon>
        <taxon>rhamnoid group</taxon>
        <taxon>Rhamneae</taxon>
        <taxon>Rhamnella</taxon>
    </lineage>
</organism>
<evidence type="ECO:0000313" key="2">
    <source>
        <dbReference type="EMBL" id="KAF3430989.1"/>
    </source>
</evidence>
<evidence type="ECO:0000313" key="3">
    <source>
        <dbReference type="Proteomes" id="UP000796880"/>
    </source>
</evidence>
<reference evidence="2" key="1">
    <citation type="submission" date="2020-03" db="EMBL/GenBank/DDBJ databases">
        <title>A high-quality chromosome-level genome assembly of a woody plant with both climbing and erect habits, Rhamnella rubrinervis.</title>
        <authorList>
            <person name="Lu Z."/>
            <person name="Yang Y."/>
            <person name="Zhu X."/>
            <person name="Sun Y."/>
        </authorList>
    </citation>
    <scope>NUCLEOTIDE SEQUENCE</scope>
    <source>
        <strain evidence="2">BYM</strain>
        <tissue evidence="2">Leaf</tissue>
    </source>
</reference>
<evidence type="ECO:0000256" key="1">
    <source>
        <dbReference type="SAM" id="Phobius"/>
    </source>
</evidence>
<sequence length="114" mass="12766">MMSKKQISNLVVLVVAIILMFNYFVSCENTNIGDFGSDHDRRHHNDGIDIKEGHDLAPPPRDNGCRKMEAGGVIRPNSGCTWEICNFLWNDCHRGCVCLPVFMVWYGLCAGSCC</sequence>
<comment type="caution">
    <text evidence="2">The sequence shown here is derived from an EMBL/GenBank/DDBJ whole genome shotgun (WGS) entry which is preliminary data.</text>
</comment>
<protein>
    <submittedName>
        <fullName evidence="2">Uncharacterized protein</fullName>
    </submittedName>
</protein>
<keyword evidence="1" id="KW-1133">Transmembrane helix</keyword>
<dbReference type="EMBL" id="VOIH02000012">
    <property type="protein sequence ID" value="KAF3430989.1"/>
    <property type="molecule type" value="Genomic_DNA"/>
</dbReference>
<name>A0A8K0GLT5_9ROSA</name>